<dbReference type="EC" id="4.2.2.2" evidence="5"/>
<gene>
    <name evidence="15" type="ORF">B0A48_17492</name>
</gene>
<evidence type="ECO:0000256" key="12">
    <source>
        <dbReference type="PROSITE-ProRule" id="PRU00023"/>
    </source>
</evidence>
<evidence type="ECO:0000256" key="3">
    <source>
        <dbReference type="ARBA" id="ARBA00004613"/>
    </source>
</evidence>
<dbReference type="STRING" id="1507870.A0A1V8SBA9"/>
<keyword evidence="12" id="KW-0040">ANK repeat</keyword>
<dbReference type="AlphaFoldDB" id="A0A1V8SBA9"/>
<keyword evidence="14" id="KW-1133">Transmembrane helix</keyword>
<comment type="similarity">
    <text evidence="4">Belongs to the polysaccharide lyase 3 family.</text>
</comment>
<dbReference type="InterPro" id="IPR036770">
    <property type="entry name" value="Ankyrin_rpt-contain_sf"/>
</dbReference>
<dbReference type="PANTHER" id="PTHR33407:SF9">
    <property type="entry name" value="PECTATE LYASE F-RELATED"/>
    <property type="match status" value="1"/>
</dbReference>
<feature type="repeat" description="ANK" evidence="12">
    <location>
        <begin position="486"/>
        <end position="518"/>
    </location>
</feature>
<evidence type="ECO:0000256" key="13">
    <source>
        <dbReference type="SAM" id="MobiDB-lite"/>
    </source>
</evidence>
<comment type="cofactor">
    <cofactor evidence="2">
        <name>Ca(2+)</name>
        <dbReference type="ChEBI" id="CHEBI:29108"/>
    </cofactor>
</comment>
<reference evidence="16" key="1">
    <citation type="submission" date="2017-03" db="EMBL/GenBank/DDBJ databases">
        <title>Genomes of endolithic fungi from Antarctica.</title>
        <authorList>
            <person name="Coleine C."/>
            <person name="Masonjones S."/>
            <person name="Stajich J.E."/>
        </authorList>
    </citation>
    <scope>NUCLEOTIDE SEQUENCE [LARGE SCALE GENOMIC DNA]</scope>
    <source>
        <strain evidence="16">CCFEE 5527</strain>
    </source>
</reference>
<comment type="caution">
    <text evidence="15">The sequence shown here is derived from an EMBL/GenBank/DDBJ whole genome shotgun (WGS) entry which is preliminary data.</text>
</comment>
<dbReference type="SMART" id="SM00248">
    <property type="entry name" value="ANK"/>
    <property type="match status" value="6"/>
</dbReference>
<dbReference type="Pfam" id="PF03211">
    <property type="entry name" value="Pectate_lyase"/>
    <property type="match status" value="1"/>
</dbReference>
<dbReference type="Pfam" id="PF00023">
    <property type="entry name" value="Ank"/>
    <property type="match status" value="1"/>
</dbReference>
<dbReference type="PROSITE" id="PS50088">
    <property type="entry name" value="ANK_REPEAT"/>
    <property type="match status" value="4"/>
</dbReference>
<accession>A0A1V8SBA9</accession>
<keyword evidence="14" id="KW-0472">Membrane</keyword>
<evidence type="ECO:0000256" key="10">
    <source>
        <dbReference type="ARBA" id="ARBA00025679"/>
    </source>
</evidence>
<dbReference type="PROSITE" id="PS50297">
    <property type="entry name" value="ANK_REP_REGION"/>
    <property type="match status" value="2"/>
</dbReference>
<proteinExistence type="inferred from homology"/>
<evidence type="ECO:0000256" key="11">
    <source>
        <dbReference type="ARBA" id="ARBA00039895"/>
    </source>
</evidence>
<dbReference type="Gene3D" id="2.160.20.10">
    <property type="entry name" value="Single-stranded right-handed beta-helix, Pectin lyase-like"/>
    <property type="match status" value="1"/>
</dbReference>
<feature type="repeat" description="ANK" evidence="12">
    <location>
        <begin position="395"/>
        <end position="427"/>
    </location>
</feature>
<keyword evidence="16" id="KW-1185">Reference proteome</keyword>
<sequence length="589" mass="62776">MPRRKNFDRFHCSTETSSATDSGLLTIALPNFNDTMRLLGILTTETQIHFSRSNNQKTFCIVVPSLIFMTSAILGALALGASAIPAPEIVERSFSFNIPASKGSVTYKSAQKVSGTFDGGMKTYGRGVSCTGQAEGGDADAVFLVQNGGTLKNVIIGKDQIEGVHCLGSCTIENVWWTDVCEDALSFKGAGTAVVKGGGARGAADKIIQNNAASSVTIDGFSASDFGKLYRSCGNCKGNGAKRAVTIKNVKASGGKVLIGINSNYGDTATISNTCATGVESICDEYQGNNNGAEPKKLSSGPSNACKYSKNYQYSLRTRESDDTLRGDQRNATLIRAAAEGQTPRVQYLIRRGVDVDHTDQHGLTALHHAVYCGFDDTVALLIDEGADVNARSFQCGTPLHLAVLNGRMSTLNVLRDNRADASAKCRLFGTALHLACHAGDLELCHVLLERNREAQLAQLAEVSLATGALRCNLNELNELEVQVTIACSPLHIVAKLGHLSLAKMLLASGANINAVDEAGYSATMYALRDRHFDVMQELLSQGAVPTRMRILESQIIPGDDGGLETTMRPPGSAPDRPYARTLSNRTTV</sequence>
<evidence type="ECO:0000256" key="4">
    <source>
        <dbReference type="ARBA" id="ARBA00006463"/>
    </source>
</evidence>
<feature type="region of interest" description="Disordered" evidence="13">
    <location>
        <begin position="560"/>
        <end position="589"/>
    </location>
</feature>
<dbReference type="GO" id="GO:0045490">
    <property type="term" value="P:pectin catabolic process"/>
    <property type="evidence" value="ECO:0007669"/>
    <property type="project" value="TreeGrafter"/>
</dbReference>
<feature type="transmembrane region" description="Helical" evidence="14">
    <location>
        <begin position="59"/>
        <end position="84"/>
    </location>
</feature>
<evidence type="ECO:0000313" key="15">
    <source>
        <dbReference type="EMBL" id="OQN96436.1"/>
    </source>
</evidence>
<keyword evidence="8" id="KW-0106">Calcium</keyword>
<protein>
    <recommendedName>
        <fullName evidence="11">Probable pectate lyase F</fullName>
        <ecNumber evidence="5">4.2.2.2</ecNumber>
    </recommendedName>
</protein>
<dbReference type="OrthoDB" id="441042at2759"/>
<evidence type="ECO:0000256" key="7">
    <source>
        <dbReference type="ARBA" id="ARBA00022729"/>
    </source>
</evidence>
<dbReference type="GO" id="GO:0005576">
    <property type="term" value="C:extracellular region"/>
    <property type="evidence" value="ECO:0007669"/>
    <property type="project" value="UniProtKB-SubCell"/>
</dbReference>
<dbReference type="InParanoid" id="A0A1V8SBA9"/>
<keyword evidence="14" id="KW-0812">Transmembrane</keyword>
<evidence type="ECO:0000256" key="2">
    <source>
        <dbReference type="ARBA" id="ARBA00001913"/>
    </source>
</evidence>
<evidence type="ECO:0000256" key="9">
    <source>
        <dbReference type="ARBA" id="ARBA00023239"/>
    </source>
</evidence>
<comment type="catalytic activity">
    <reaction evidence="1">
        <text>Eliminative cleavage of (1-&gt;4)-alpha-D-galacturonan to give oligosaccharides with 4-deoxy-alpha-D-galact-4-enuronosyl groups at their non-reducing ends.</text>
        <dbReference type="EC" id="4.2.2.2"/>
    </reaction>
</comment>
<dbReference type="Proteomes" id="UP000192596">
    <property type="component" value="Unassembled WGS sequence"/>
</dbReference>
<organism evidence="15 16">
    <name type="scientific">Cryoendolithus antarcticus</name>
    <dbReference type="NCBI Taxonomy" id="1507870"/>
    <lineage>
        <taxon>Eukaryota</taxon>
        <taxon>Fungi</taxon>
        <taxon>Dikarya</taxon>
        <taxon>Ascomycota</taxon>
        <taxon>Pezizomycotina</taxon>
        <taxon>Dothideomycetes</taxon>
        <taxon>Dothideomycetidae</taxon>
        <taxon>Cladosporiales</taxon>
        <taxon>Cladosporiaceae</taxon>
        <taxon>Cryoendolithus</taxon>
    </lineage>
</organism>
<dbReference type="SUPFAM" id="SSF51126">
    <property type="entry name" value="Pectin lyase-like"/>
    <property type="match status" value="1"/>
</dbReference>
<comment type="subcellular location">
    <subcellularLocation>
        <location evidence="3">Secreted</location>
    </subcellularLocation>
</comment>
<keyword evidence="6" id="KW-0964">Secreted</keyword>
<name>A0A1V8SBA9_9PEZI</name>
<feature type="repeat" description="ANK" evidence="12">
    <location>
        <begin position="362"/>
        <end position="394"/>
    </location>
</feature>
<evidence type="ECO:0000256" key="1">
    <source>
        <dbReference type="ARBA" id="ARBA00000695"/>
    </source>
</evidence>
<dbReference type="InterPro" id="IPR004898">
    <property type="entry name" value="Pectate_lyase_PlyH/PlyE-like"/>
</dbReference>
<dbReference type="GO" id="GO:0030570">
    <property type="term" value="F:pectate lyase activity"/>
    <property type="evidence" value="ECO:0007669"/>
    <property type="project" value="UniProtKB-EC"/>
</dbReference>
<evidence type="ECO:0000256" key="5">
    <source>
        <dbReference type="ARBA" id="ARBA00012272"/>
    </source>
</evidence>
<comment type="function">
    <text evidence="10">Pectinolytic enzyme consist of four classes of enzymes: pectin lyase, polygalacturonase, pectin methylesterase and rhamnogalacturonase. Among pectinolytic enzymes, pectin lyase is the most important in depolymerization of pectin, since it cleaves internal glycosidic bonds of highly methylated pectins. Favors pectate, the anion, over pectin, the methyl ester.</text>
</comment>
<keyword evidence="7" id="KW-0732">Signal</keyword>
<evidence type="ECO:0000313" key="16">
    <source>
        <dbReference type="Proteomes" id="UP000192596"/>
    </source>
</evidence>
<dbReference type="InterPro" id="IPR012334">
    <property type="entry name" value="Pectin_lyas_fold"/>
</dbReference>
<dbReference type="InterPro" id="IPR011050">
    <property type="entry name" value="Pectin_lyase_fold/virulence"/>
</dbReference>
<dbReference type="PANTHER" id="PTHR33407">
    <property type="entry name" value="PECTATE LYASE F-RELATED"/>
    <property type="match status" value="1"/>
</dbReference>
<dbReference type="EMBL" id="NAJO01000066">
    <property type="protein sequence ID" value="OQN96436.1"/>
    <property type="molecule type" value="Genomic_DNA"/>
</dbReference>
<evidence type="ECO:0000256" key="14">
    <source>
        <dbReference type="SAM" id="Phobius"/>
    </source>
</evidence>
<dbReference type="SUPFAM" id="SSF48403">
    <property type="entry name" value="Ankyrin repeat"/>
    <property type="match status" value="1"/>
</dbReference>
<dbReference type="InterPro" id="IPR002110">
    <property type="entry name" value="Ankyrin_rpt"/>
</dbReference>
<evidence type="ECO:0000256" key="8">
    <source>
        <dbReference type="ARBA" id="ARBA00022837"/>
    </source>
</evidence>
<feature type="repeat" description="ANK" evidence="12">
    <location>
        <begin position="329"/>
        <end position="361"/>
    </location>
</feature>
<evidence type="ECO:0000256" key="6">
    <source>
        <dbReference type="ARBA" id="ARBA00022525"/>
    </source>
</evidence>
<dbReference type="Gene3D" id="1.25.40.20">
    <property type="entry name" value="Ankyrin repeat-containing domain"/>
    <property type="match status" value="2"/>
</dbReference>
<keyword evidence="9" id="KW-0456">Lyase</keyword>
<dbReference type="Pfam" id="PF12796">
    <property type="entry name" value="Ank_2"/>
    <property type="match status" value="2"/>
</dbReference>